<name>A0A9I9E4V0_CUCME</name>
<sequence>MVNTRKGTYTDKSSEEVLKAPSSRAAVHEVRGRRFKSTPLQRSYKLPSEKSHADIPTNFDDLDDVPLARLLKKVAAPDVFLEKSVDLVLSVHSQESSPSEGVFVPTPGLRQTSSIEPGPSHYSPPIQWPILDNIASTDPHAAPVEDVVEPVCNEDVVEPVDTDDHNDEVPVDDNVDQSAQQETQSVPTEPNPSRKKVQQNRRNITTKTSKKKVPLNIPSVPIDGISFHLEESVQRWEFFVQRRIADEVVKSKTISHVGSSYPQLIREFIVNLPPNFNDPSSPNYQIVHIRGLKFRISPTVINDFLGNAVSNNFSPSSPSTDVLASVLSRGTLSSWPANSIPVVALSVKYAILYKIGIANWFPSSHAFSVSVALGTFLYRICNDDRVDAGAFIYNQLLRHVGSFGVKLSIALPRFFSGLLLHLNVVVLTTSDAPGSDPKTLSLSYRLFQGSHVPDIDHDVYPSRWPQLFDTTNWDEATDGFFVDKELAYRILNALTVEFHSLSTVISLLSEHRGVECRLMLADVIAVTDVVLLFLLKTEV</sequence>
<reference evidence="3" key="1">
    <citation type="submission" date="2023-03" db="UniProtKB">
        <authorList>
            <consortium name="EnsemblPlants"/>
        </authorList>
    </citation>
    <scope>IDENTIFICATION</scope>
</reference>
<accession>A0A9I9E4V0</accession>
<dbReference type="EnsemblPlants" id="MELO3C028791.2.1">
    <property type="protein sequence ID" value="MELO3C028791.2.1"/>
    <property type="gene ID" value="MELO3C028791.2"/>
</dbReference>
<dbReference type="InterPro" id="IPR046796">
    <property type="entry name" value="Transposase_32_dom"/>
</dbReference>
<evidence type="ECO:0000259" key="2">
    <source>
        <dbReference type="Pfam" id="PF20167"/>
    </source>
</evidence>
<feature type="region of interest" description="Disordered" evidence="1">
    <location>
        <begin position="158"/>
        <end position="212"/>
    </location>
</feature>
<dbReference type="AlphaFoldDB" id="A0A9I9E4V0"/>
<feature type="compositionally biased region" description="Basic and acidic residues" evidence="1">
    <location>
        <begin position="8"/>
        <end position="18"/>
    </location>
</feature>
<feature type="region of interest" description="Disordered" evidence="1">
    <location>
        <begin position="97"/>
        <end position="120"/>
    </location>
</feature>
<evidence type="ECO:0000256" key="1">
    <source>
        <dbReference type="SAM" id="MobiDB-lite"/>
    </source>
</evidence>
<feature type="domain" description="Putative plant transposon protein" evidence="2">
    <location>
        <begin position="252"/>
        <end position="424"/>
    </location>
</feature>
<organism evidence="3">
    <name type="scientific">Cucumis melo</name>
    <name type="common">Muskmelon</name>
    <dbReference type="NCBI Taxonomy" id="3656"/>
    <lineage>
        <taxon>Eukaryota</taxon>
        <taxon>Viridiplantae</taxon>
        <taxon>Streptophyta</taxon>
        <taxon>Embryophyta</taxon>
        <taxon>Tracheophyta</taxon>
        <taxon>Spermatophyta</taxon>
        <taxon>Magnoliopsida</taxon>
        <taxon>eudicotyledons</taxon>
        <taxon>Gunneridae</taxon>
        <taxon>Pentapetalae</taxon>
        <taxon>rosids</taxon>
        <taxon>fabids</taxon>
        <taxon>Cucurbitales</taxon>
        <taxon>Cucurbitaceae</taxon>
        <taxon>Benincaseae</taxon>
        <taxon>Cucumis</taxon>
    </lineage>
</organism>
<protein>
    <recommendedName>
        <fullName evidence="2">Putative plant transposon protein domain-containing protein</fullName>
    </recommendedName>
</protein>
<evidence type="ECO:0000313" key="3">
    <source>
        <dbReference type="EnsemblPlants" id="MELO3C028791.2.1"/>
    </source>
</evidence>
<dbReference type="Gramene" id="MELO3C028791.2.1">
    <property type="protein sequence ID" value="MELO3C028791.2.1"/>
    <property type="gene ID" value="MELO3C028791.2"/>
</dbReference>
<feature type="compositionally biased region" description="Polar residues" evidence="1">
    <location>
        <begin position="176"/>
        <end position="188"/>
    </location>
</feature>
<feature type="compositionally biased region" description="Acidic residues" evidence="1">
    <location>
        <begin position="158"/>
        <end position="175"/>
    </location>
</feature>
<feature type="region of interest" description="Disordered" evidence="1">
    <location>
        <begin position="1"/>
        <end position="59"/>
    </location>
</feature>
<dbReference type="Pfam" id="PF20167">
    <property type="entry name" value="Transposase_32"/>
    <property type="match status" value="1"/>
</dbReference>
<proteinExistence type="predicted"/>